<keyword evidence="8" id="KW-1185">Reference proteome</keyword>
<dbReference type="InterPro" id="IPR004498">
    <property type="entry name" value="Ribosomal_PrmA_MeTrfase"/>
</dbReference>
<comment type="subcellular location">
    <subcellularLocation>
        <location evidence="6">Cytoplasm</location>
    </subcellularLocation>
</comment>
<evidence type="ECO:0000256" key="3">
    <source>
        <dbReference type="ARBA" id="ARBA00022603"/>
    </source>
</evidence>
<evidence type="ECO:0000313" key="8">
    <source>
        <dbReference type="Proteomes" id="UP000255070"/>
    </source>
</evidence>
<dbReference type="EC" id="2.1.1.-" evidence="6"/>
<dbReference type="PANTHER" id="PTHR43648">
    <property type="entry name" value="ELECTRON TRANSFER FLAVOPROTEIN BETA SUBUNIT LYSINE METHYLTRANSFERASE"/>
    <property type="match status" value="1"/>
</dbReference>
<reference evidence="7 8" key="1">
    <citation type="submission" date="2018-06" db="EMBL/GenBank/DDBJ databases">
        <authorList>
            <consortium name="Pathogen Informatics"/>
            <person name="Doyle S."/>
        </authorList>
    </citation>
    <scope>NUCLEOTIDE SEQUENCE [LARGE SCALE GENOMIC DNA]</scope>
    <source>
        <strain evidence="7 8">NCTC10698</strain>
    </source>
</reference>
<keyword evidence="2 6" id="KW-0963">Cytoplasm</keyword>
<keyword evidence="5 6" id="KW-0949">S-adenosyl-L-methionine</keyword>
<feature type="binding site" evidence="6">
    <location>
        <position position="232"/>
    </location>
    <ligand>
        <name>S-adenosyl-L-methionine</name>
        <dbReference type="ChEBI" id="CHEBI:59789"/>
    </ligand>
</feature>
<dbReference type="Proteomes" id="UP000255070">
    <property type="component" value="Unassembled WGS sequence"/>
</dbReference>
<evidence type="ECO:0000256" key="6">
    <source>
        <dbReference type="HAMAP-Rule" id="MF_00735"/>
    </source>
</evidence>
<protein>
    <recommendedName>
        <fullName evidence="6">Ribosomal protein L11 methyltransferase</fullName>
        <shortName evidence="6">L11 Mtase</shortName>
        <ecNumber evidence="6">2.1.1.-</ecNumber>
    </recommendedName>
</protein>
<feature type="binding site" evidence="6">
    <location>
        <position position="210"/>
    </location>
    <ligand>
        <name>S-adenosyl-L-methionine</name>
        <dbReference type="ChEBI" id="CHEBI:59789"/>
    </ligand>
</feature>
<dbReference type="HAMAP" id="MF_00735">
    <property type="entry name" value="Methyltr_PrmA"/>
    <property type="match status" value="1"/>
</dbReference>
<dbReference type="PANTHER" id="PTHR43648:SF1">
    <property type="entry name" value="ELECTRON TRANSFER FLAVOPROTEIN BETA SUBUNIT LYSINE METHYLTRANSFERASE"/>
    <property type="match status" value="1"/>
</dbReference>
<comment type="caution">
    <text evidence="7">The sequence shown here is derived from an EMBL/GenBank/DDBJ whole genome shotgun (WGS) entry which is preliminary data.</text>
</comment>
<dbReference type="CDD" id="cd02440">
    <property type="entry name" value="AdoMet_MTases"/>
    <property type="match status" value="1"/>
</dbReference>
<gene>
    <name evidence="6 7" type="primary">prmA</name>
    <name evidence="7" type="ORF">NCTC10698_04537</name>
</gene>
<dbReference type="NCBIfam" id="TIGR00406">
    <property type="entry name" value="prmA"/>
    <property type="match status" value="1"/>
</dbReference>
<comment type="similarity">
    <text evidence="1 6">Belongs to the methyltransferase superfamily. PrmA family.</text>
</comment>
<proteinExistence type="inferred from homology"/>
<feature type="binding site" evidence="6">
    <location>
        <position position="270"/>
    </location>
    <ligand>
        <name>S-adenosyl-L-methionine</name>
        <dbReference type="ChEBI" id="CHEBI:59789"/>
    </ligand>
</feature>
<evidence type="ECO:0000256" key="4">
    <source>
        <dbReference type="ARBA" id="ARBA00022679"/>
    </source>
</evidence>
<dbReference type="PIRSF" id="PIRSF000401">
    <property type="entry name" value="RPL11_MTase"/>
    <property type="match status" value="1"/>
</dbReference>
<evidence type="ECO:0000256" key="2">
    <source>
        <dbReference type="ARBA" id="ARBA00022490"/>
    </source>
</evidence>
<organism evidence="7 8">
    <name type="scientific">Comamonas testosteroni</name>
    <name type="common">Pseudomonas testosteroni</name>
    <dbReference type="NCBI Taxonomy" id="285"/>
    <lineage>
        <taxon>Bacteria</taxon>
        <taxon>Pseudomonadati</taxon>
        <taxon>Pseudomonadota</taxon>
        <taxon>Betaproteobacteria</taxon>
        <taxon>Burkholderiales</taxon>
        <taxon>Comamonadaceae</taxon>
        <taxon>Comamonas</taxon>
    </lineage>
</organism>
<name>A0A8B4S8M5_COMTE</name>
<keyword evidence="3 6" id="KW-0489">Methyltransferase</keyword>
<evidence type="ECO:0000256" key="1">
    <source>
        <dbReference type="ARBA" id="ARBA00009741"/>
    </source>
</evidence>
<dbReference type="SUPFAM" id="SSF53335">
    <property type="entry name" value="S-adenosyl-L-methionine-dependent methyltransferases"/>
    <property type="match status" value="1"/>
</dbReference>
<dbReference type="GO" id="GO:0032259">
    <property type="term" value="P:methylation"/>
    <property type="evidence" value="ECO:0007669"/>
    <property type="project" value="UniProtKB-KW"/>
</dbReference>
<sequence>MLASGNGGQHFRFSGKYNCVLSIRPELAWMTQLLERMAMFELSLLCPEDRVETISEALDALDALSVSVEDADAQTEAEQALFGEPGMPAPKEGWNRSRVIALYPDEAAATEARDLLLPQDFFEGCKILALKPVPEQDWVRLTQSQFEPVDITPEFWIVPTWHELPEQAKVSIRLDPGLAFGTGTHPTTRMCLRWIARQPEGSLGRTLDYGCGSGILAIGAAKFGATDVDAVDIDPAAVESTNYNSSANHVEIKAGLPDAAGGEYRTVLANILATPLKVLAPLLCGRVQAGGNLVLAGILERQADELKEAYAPYLKLEVADSEDGWILMTAQRAA</sequence>
<dbReference type="Gene3D" id="3.40.50.150">
    <property type="entry name" value="Vaccinia Virus protein VP39"/>
    <property type="match status" value="1"/>
</dbReference>
<dbReference type="InterPro" id="IPR050078">
    <property type="entry name" value="Ribosomal_L11_MeTrfase_PrmA"/>
</dbReference>
<accession>A0A8B4S8M5</accession>
<dbReference type="GO" id="GO:0016279">
    <property type="term" value="F:protein-lysine N-methyltransferase activity"/>
    <property type="evidence" value="ECO:0007669"/>
    <property type="project" value="TreeGrafter"/>
</dbReference>
<dbReference type="GO" id="GO:0005840">
    <property type="term" value="C:ribosome"/>
    <property type="evidence" value="ECO:0007669"/>
    <property type="project" value="UniProtKB-KW"/>
</dbReference>
<dbReference type="Pfam" id="PF06325">
    <property type="entry name" value="PrmA"/>
    <property type="match status" value="1"/>
</dbReference>
<keyword evidence="4 6" id="KW-0808">Transferase</keyword>
<dbReference type="InterPro" id="IPR029063">
    <property type="entry name" value="SAM-dependent_MTases_sf"/>
</dbReference>
<keyword evidence="7" id="KW-0689">Ribosomal protein</keyword>
<evidence type="ECO:0000313" key="7">
    <source>
        <dbReference type="EMBL" id="SUY79594.1"/>
    </source>
</evidence>
<dbReference type="EMBL" id="UFXL01000001">
    <property type="protein sequence ID" value="SUY79594.1"/>
    <property type="molecule type" value="Genomic_DNA"/>
</dbReference>
<feature type="binding site" evidence="6">
    <location>
        <position position="188"/>
    </location>
    <ligand>
        <name>S-adenosyl-L-methionine</name>
        <dbReference type="ChEBI" id="CHEBI:59789"/>
    </ligand>
</feature>
<comment type="catalytic activity">
    <reaction evidence="6">
        <text>L-lysyl-[protein] + 3 S-adenosyl-L-methionine = N(6),N(6),N(6)-trimethyl-L-lysyl-[protein] + 3 S-adenosyl-L-homocysteine + 3 H(+)</text>
        <dbReference type="Rhea" id="RHEA:54192"/>
        <dbReference type="Rhea" id="RHEA-COMP:9752"/>
        <dbReference type="Rhea" id="RHEA-COMP:13826"/>
        <dbReference type="ChEBI" id="CHEBI:15378"/>
        <dbReference type="ChEBI" id="CHEBI:29969"/>
        <dbReference type="ChEBI" id="CHEBI:57856"/>
        <dbReference type="ChEBI" id="CHEBI:59789"/>
        <dbReference type="ChEBI" id="CHEBI:61961"/>
    </reaction>
</comment>
<dbReference type="GO" id="GO:0005829">
    <property type="term" value="C:cytosol"/>
    <property type="evidence" value="ECO:0007669"/>
    <property type="project" value="TreeGrafter"/>
</dbReference>
<evidence type="ECO:0000256" key="5">
    <source>
        <dbReference type="ARBA" id="ARBA00022691"/>
    </source>
</evidence>
<dbReference type="AlphaFoldDB" id="A0A8B4S8M5"/>
<comment type="function">
    <text evidence="6">Methylates ribosomal protein L11.</text>
</comment>
<keyword evidence="7" id="KW-0687">Ribonucleoprotein</keyword>